<evidence type="ECO:0000259" key="8">
    <source>
        <dbReference type="PROSITE" id="PS50011"/>
    </source>
</evidence>
<dbReference type="Pfam" id="PF00069">
    <property type="entry name" value="Pkinase"/>
    <property type="match status" value="1"/>
</dbReference>
<dbReference type="PROSITE" id="PS00108">
    <property type="entry name" value="PROTEIN_KINASE_ST"/>
    <property type="match status" value="1"/>
</dbReference>
<dbReference type="OrthoDB" id="4062651at2759"/>
<comment type="catalytic activity">
    <reaction evidence="6">
        <text>L-threonyl-[protein] + ATP = O-phospho-L-threonyl-[protein] + ADP + H(+)</text>
        <dbReference type="Rhea" id="RHEA:46608"/>
        <dbReference type="Rhea" id="RHEA-COMP:11060"/>
        <dbReference type="Rhea" id="RHEA-COMP:11605"/>
        <dbReference type="ChEBI" id="CHEBI:15378"/>
        <dbReference type="ChEBI" id="CHEBI:30013"/>
        <dbReference type="ChEBI" id="CHEBI:30616"/>
        <dbReference type="ChEBI" id="CHEBI:61977"/>
        <dbReference type="ChEBI" id="CHEBI:456216"/>
        <dbReference type="EC" id="2.7.11.24"/>
    </reaction>
    <physiologicalReaction direction="left-to-right" evidence="6">
        <dbReference type="Rhea" id="RHEA:46609"/>
    </physiologicalReaction>
</comment>
<dbReference type="PANTHER" id="PTHR48016">
    <property type="entry name" value="MAP KINASE KINASE KINASE SSK2-RELATED-RELATED"/>
    <property type="match status" value="1"/>
</dbReference>
<dbReference type="SMART" id="SM00220">
    <property type="entry name" value="S_TKc"/>
    <property type="match status" value="1"/>
</dbReference>
<dbReference type="PROSITE" id="PS50011">
    <property type="entry name" value="PROTEIN_KINASE_DOM"/>
    <property type="match status" value="1"/>
</dbReference>
<evidence type="ECO:0000256" key="1">
    <source>
        <dbReference type="ARBA" id="ARBA00012411"/>
    </source>
</evidence>
<evidence type="ECO:0000256" key="7">
    <source>
        <dbReference type="ARBA" id="ARBA00048130"/>
    </source>
</evidence>
<protein>
    <recommendedName>
        <fullName evidence="1">mitogen-activated protein kinase</fullName>
        <ecNumber evidence="1">2.7.11.24</ecNumber>
    </recommendedName>
</protein>
<reference evidence="9" key="1">
    <citation type="submission" date="2021-09" db="EMBL/GenBank/DDBJ databases">
        <title>A high-quality genome of the endoparasitic fungus Hirsutella rhossiliensis with a comparison of Hirsutella genomes reveals transposable elements contributing to genome size variation.</title>
        <authorList>
            <person name="Lin R."/>
            <person name="Jiao Y."/>
            <person name="Sun X."/>
            <person name="Ling J."/>
            <person name="Xie B."/>
            <person name="Cheng X."/>
        </authorList>
    </citation>
    <scope>NUCLEOTIDE SEQUENCE</scope>
    <source>
        <strain evidence="9">HR02</strain>
    </source>
</reference>
<dbReference type="SUPFAM" id="SSF56112">
    <property type="entry name" value="Protein kinase-like (PK-like)"/>
    <property type="match status" value="1"/>
</dbReference>
<name>A0A9P8MZS0_9HYPO</name>
<dbReference type="GO" id="GO:0004707">
    <property type="term" value="F:MAP kinase activity"/>
    <property type="evidence" value="ECO:0007669"/>
    <property type="project" value="UniProtKB-EC"/>
</dbReference>
<gene>
    <name evidence="9" type="ORF">HRG_04673</name>
</gene>
<dbReference type="InterPro" id="IPR050538">
    <property type="entry name" value="MAP_kinase_kinase_kinase"/>
</dbReference>
<evidence type="ECO:0000313" key="9">
    <source>
        <dbReference type="EMBL" id="KAH0964245.1"/>
    </source>
</evidence>
<dbReference type="EC" id="2.7.11.24" evidence="1"/>
<evidence type="ECO:0000256" key="5">
    <source>
        <dbReference type="ARBA" id="ARBA00022840"/>
    </source>
</evidence>
<keyword evidence="5" id="KW-0067">ATP-binding</keyword>
<dbReference type="AlphaFoldDB" id="A0A9P8MZS0"/>
<dbReference type="InterPro" id="IPR011009">
    <property type="entry name" value="Kinase-like_dom_sf"/>
</dbReference>
<dbReference type="InterPro" id="IPR000719">
    <property type="entry name" value="Prot_kinase_dom"/>
</dbReference>
<evidence type="ECO:0000313" key="10">
    <source>
        <dbReference type="Proteomes" id="UP000824596"/>
    </source>
</evidence>
<evidence type="ECO:0000256" key="2">
    <source>
        <dbReference type="ARBA" id="ARBA00022679"/>
    </source>
</evidence>
<dbReference type="Proteomes" id="UP000824596">
    <property type="component" value="Unassembled WGS sequence"/>
</dbReference>
<keyword evidence="2" id="KW-0808">Transferase</keyword>
<evidence type="ECO:0000256" key="6">
    <source>
        <dbReference type="ARBA" id="ARBA00047919"/>
    </source>
</evidence>
<organism evidence="9 10">
    <name type="scientific">Hirsutella rhossiliensis</name>
    <dbReference type="NCBI Taxonomy" id="111463"/>
    <lineage>
        <taxon>Eukaryota</taxon>
        <taxon>Fungi</taxon>
        <taxon>Dikarya</taxon>
        <taxon>Ascomycota</taxon>
        <taxon>Pezizomycotina</taxon>
        <taxon>Sordariomycetes</taxon>
        <taxon>Hypocreomycetidae</taxon>
        <taxon>Hypocreales</taxon>
        <taxon>Ophiocordycipitaceae</taxon>
        <taxon>Hirsutella</taxon>
    </lineage>
</organism>
<dbReference type="EMBL" id="JAIZPD010000004">
    <property type="protein sequence ID" value="KAH0964245.1"/>
    <property type="molecule type" value="Genomic_DNA"/>
</dbReference>
<evidence type="ECO:0000256" key="3">
    <source>
        <dbReference type="ARBA" id="ARBA00022741"/>
    </source>
</evidence>
<keyword evidence="4 9" id="KW-0418">Kinase</keyword>
<accession>A0A9P8MZS0</accession>
<dbReference type="RefSeq" id="XP_044721758.1">
    <property type="nucleotide sequence ID" value="XM_044863144.1"/>
</dbReference>
<sequence length="351" mass="39177">MVRPAHPETIFHLKPEDDSTAAILRHQRNAPFVSRAANGDVALEIGYHESSRPRGGRVIARLGRDADLVLPARHISQVHVAFEAHPISSAILFCVRAQDVKTVGVGPRGLSSDGDFRQVVLVPEGEYDVAICTGNGRPFRFRILWKLDTLSTSRTVHAAFQAAEARALNPYWLKTECDDDSDVKSWYHTRLLSKAASDVQEVLCEQNVDSGAFGTVSRAIDLDSGQCVAVKTVCPANDRELVNLHREIKTLGTLKHPHIIELLGYSSWDSVTPSEKRVPIFMPLRAGSLCNMLPLPAEQEKPIVLEITYQMLLALDYLSSRHLYHRDVKSANVLYYIRDGSFYPRNRITTT</sequence>
<feature type="domain" description="Protein kinase" evidence="8">
    <location>
        <begin position="202"/>
        <end position="351"/>
    </location>
</feature>
<proteinExistence type="predicted"/>
<comment type="caution">
    <text evidence="9">The sequence shown here is derived from an EMBL/GenBank/DDBJ whole genome shotgun (WGS) entry which is preliminary data.</text>
</comment>
<dbReference type="InterPro" id="IPR008271">
    <property type="entry name" value="Ser/Thr_kinase_AS"/>
</dbReference>
<keyword evidence="3" id="KW-0547">Nucleotide-binding</keyword>
<comment type="catalytic activity">
    <reaction evidence="7">
        <text>L-seryl-[protein] + ATP = O-phospho-L-seryl-[protein] + ADP + H(+)</text>
        <dbReference type="Rhea" id="RHEA:17989"/>
        <dbReference type="Rhea" id="RHEA-COMP:9863"/>
        <dbReference type="Rhea" id="RHEA-COMP:11604"/>
        <dbReference type="ChEBI" id="CHEBI:15378"/>
        <dbReference type="ChEBI" id="CHEBI:29999"/>
        <dbReference type="ChEBI" id="CHEBI:30616"/>
        <dbReference type="ChEBI" id="CHEBI:83421"/>
        <dbReference type="ChEBI" id="CHEBI:456216"/>
        <dbReference type="EC" id="2.7.11.24"/>
    </reaction>
    <physiologicalReaction direction="left-to-right" evidence="7">
        <dbReference type="Rhea" id="RHEA:17990"/>
    </physiologicalReaction>
</comment>
<keyword evidence="10" id="KW-1185">Reference proteome</keyword>
<dbReference type="GO" id="GO:0005524">
    <property type="term" value="F:ATP binding"/>
    <property type="evidence" value="ECO:0007669"/>
    <property type="project" value="UniProtKB-KW"/>
</dbReference>
<evidence type="ECO:0000256" key="4">
    <source>
        <dbReference type="ARBA" id="ARBA00022777"/>
    </source>
</evidence>
<dbReference type="GeneID" id="68353802"/>
<dbReference type="PANTHER" id="PTHR48016:SF56">
    <property type="entry name" value="MAPKK KINASE"/>
    <property type="match status" value="1"/>
</dbReference>
<dbReference type="Gene3D" id="1.10.510.10">
    <property type="entry name" value="Transferase(Phosphotransferase) domain 1"/>
    <property type="match status" value="1"/>
</dbReference>